<evidence type="ECO:0000256" key="4">
    <source>
        <dbReference type="ARBA" id="ARBA00022475"/>
    </source>
</evidence>
<evidence type="ECO:0000256" key="8">
    <source>
        <dbReference type="ARBA" id="ARBA00023136"/>
    </source>
</evidence>
<dbReference type="EMBL" id="NCXK01000005">
    <property type="protein sequence ID" value="PAK78442.1"/>
    <property type="molecule type" value="Genomic_DNA"/>
</dbReference>
<sequence>MRYRPLQRAIPVLLLPLAGCKVAGAPSFPLAGAYFPSWMLCGLLGILVAVGLRVLFLATDIDALLRLRLFTYVSLGTITGLLFWLLAFGP</sequence>
<dbReference type="OrthoDB" id="5958921at2"/>
<accession>A0A269XYR2</accession>
<evidence type="ECO:0000256" key="1">
    <source>
        <dbReference type="ARBA" id="ARBA00004141"/>
    </source>
</evidence>
<organism evidence="12 13">
    <name type="scientific">Acetobacter fabarum</name>
    <dbReference type="NCBI Taxonomy" id="483199"/>
    <lineage>
        <taxon>Bacteria</taxon>
        <taxon>Pseudomonadati</taxon>
        <taxon>Pseudomonadota</taxon>
        <taxon>Alphaproteobacteria</taxon>
        <taxon>Acetobacterales</taxon>
        <taxon>Acetobacteraceae</taxon>
        <taxon>Acetobacter</taxon>
    </lineage>
</organism>
<comment type="subcellular location">
    <subcellularLocation>
        <location evidence="1">Membrane</location>
        <topology evidence="1">Multi-pass membrane protein</topology>
    </subcellularLocation>
</comment>
<dbReference type="GeneID" id="91556095"/>
<keyword evidence="13" id="KW-1185">Reference proteome</keyword>
<comment type="similarity">
    <text evidence="2">Belongs to the YtcA family.</text>
</comment>
<feature type="transmembrane region" description="Helical" evidence="11">
    <location>
        <begin position="69"/>
        <end position="87"/>
    </location>
</feature>
<keyword evidence="10" id="KW-0449">Lipoprotein</keyword>
<dbReference type="GO" id="GO:0016020">
    <property type="term" value="C:membrane"/>
    <property type="evidence" value="ECO:0007669"/>
    <property type="project" value="UniProtKB-SubCell"/>
</dbReference>
<evidence type="ECO:0000256" key="9">
    <source>
        <dbReference type="ARBA" id="ARBA00023139"/>
    </source>
</evidence>
<keyword evidence="9" id="KW-0564">Palmitate</keyword>
<dbReference type="Proteomes" id="UP000216151">
    <property type="component" value="Unassembled WGS sequence"/>
</dbReference>
<evidence type="ECO:0000256" key="7">
    <source>
        <dbReference type="ARBA" id="ARBA00022989"/>
    </source>
</evidence>
<evidence type="ECO:0000256" key="5">
    <source>
        <dbReference type="ARBA" id="ARBA00022692"/>
    </source>
</evidence>
<keyword evidence="4" id="KW-1003">Cell membrane</keyword>
<dbReference type="RefSeq" id="WP_086646266.1">
    <property type="nucleotide sequence ID" value="NZ_JAKVNI010000001.1"/>
</dbReference>
<evidence type="ECO:0000313" key="13">
    <source>
        <dbReference type="Proteomes" id="UP000216151"/>
    </source>
</evidence>
<keyword evidence="6" id="KW-0732">Signal</keyword>
<dbReference type="InterPro" id="IPR031381">
    <property type="entry name" value="YtcA"/>
</dbReference>
<evidence type="ECO:0000256" key="10">
    <source>
        <dbReference type="ARBA" id="ARBA00023288"/>
    </source>
</evidence>
<evidence type="ECO:0000256" key="11">
    <source>
        <dbReference type="SAM" id="Phobius"/>
    </source>
</evidence>
<keyword evidence="7 11" id="KW-1133">Transmembrane helix</keyword>
<evidence type="ECO:0000313" key="12">
    <source>
        <dbReference type="EMBL" id="PAK78442.1"/>
    </source>
</evidence>
<dbReference type="AlphaFoldDB" id="A0A269XYR2"/>
<gene>
    <name evidence="12" type="ORF">B8X00_06485</name>
</gene>
<feature type="transmembrane region" description="Helical" evidence="11">
    <location>
        <begin position="34"/>
        <end position="57"/>
    </location>
</feature>
<evidence type="ECO:0000256" key="3">
    <source>
        <dbReference type="ARBA" id="ARBA00021237"/>
    </source>
</evidence>
<keyword evidence="5 11" id="KW-0812">Transmembrane</keyword>
<comment type="caution">
    <text evidence="12">The sequence shown here is derived from an EMBL/GenBank/DDBJ whole genome shotgun (WGS) entry which is preliminary data.</text>
</comment>
<keyword evidence="8 11" id="KW-0472">Membrane</keyword>
<evidence type="ECO:0000256" key="2">
    <source>
        <dbReference type="ARBA" id="ARBA00008208"/>
    </source>
</evidence>
<reference evidence="12 13" key="1">
    <citation type="submission" date="2017-04" db="EMBL/GenBank/DDBJ databases">
        <title>Kefir bacterial isolates.</title>
        <authorList>
            <person name="Kim Y."/>
            <person name="Blasche S."/>
            <person name="Patil K.R."/>
        </authorList>
    </citation>
    <scope>NUCLEOTIDE SEQUENCE [LARGE SCALE GENOMIC DNA]</scope>
    <source>
        <strain evidence="12 13">KR</strain>
    </source>
</reference>
<proteinExistence type="inferred from homology"/>
<name>A0A269XYR2_9PROT</name>
<dbReference type="Pfam" id="PF17090">
    <property type="entry name" value="Ytca"/>
    <property type="match status" value="1"/>
</dbReference>
<protein>
    <recommendedName>
        <fullName evidence="3">Uncharacterized protein YtcA</fullName>
    </recommendedName>
</protein>
<evidence type="ECO:0000256" key="6">
    <source>
        <dbReference type="ARBA" id="ARBA00022729"/>
    </source>
</evidence>